<dbReference type="Proteomes" id="UP000284706">
    <property type="component" value="Unassembled WGS sequence"/>
</dbReference>
<feature type="domain" description="Bromodomain associated" evidence="7">
    <location>
        <begin position="975"/>
        <end position="1051"/>
    </location>
</feature>
<evidence type="ECO:0000256" key="1">
    <source>
        <dbReference type="ARBA" id="ARBA00004123"/>
    </source>
</evidence>
<dbReference type="GO" id="GO:0046982">
    <property type="term" value="F:protein heterodimerization activity"/>
    <property type="evidence" value="ECO:0007669"/>
    <property type="project" value="InterPro"/>
</dbReference>
<proteinExistence type="predicted"/>
<evidence type="ECO:0000256" key="3">
    <source>
        <dbReference type="ARBA" id="ARBA00023015"/>
    </source>
</evidence>
<evidence type="ECO:0000313" key="8">
    <source>
        <dbReference type="EMBL" id="PPQ74323.1"/>
    </source>
</evidence>
<feature type="compositionally biased region" description="Low complexity" evidence="6">
    <location>
        <begin position="1542"/>
        <end position="1556"/>
    </location>
</feature>
<dbReference type="PANTHER" id="PTHR10039">
    <property type="entry name" value="AMELOGENIN"/>
    <property type="match status" value="1"/>
</dbReference>
<dbReference type="SMART" id="SM00576">
    <property type="entry name" value="BTP"/>
    <property type="match status" value="1"/>
</dbReference>
<feature type="compositionally biased region" description="Basic and acidic residues" evidence="6">
    <location>
        <begin position="1468"/>
        <end position="1480"/>
    </location>
</feature>
<name>A0A409W7I4_9AGAR</name>
<dbReference type="OrthoDB" id="436852at2759"/>
<evidence type="ECO:0000256" key="2">
    <source>
        <dbReference type="ARBA" id="ARBA00022737"/>
    </source>
</evidence>
<protein>
    <recommendedName>
        <fullName evidence="7">Bromodomain associated domain-containing protein</fullName>
    </recommendedName>
</protein>
<feature type="region of interest" description="Disordered" evidence="6">
    <location>
        <begin position="1100"/>
        <end position="1234"/>
    </location>
</feature>
<dbReference type="Gene3D" id="1.10.20.10">
    <property type="entry name" value="Histone, subunit A"/>
    <property type="match status" value="1"/>
</dbReference>
<gene>
    <name evidence="8" type="ORF">CVT26_004243</name>
</gene>
<dbReference type="EMBL" id="NHYE01005349">
    <property type="protein sequence ID" value="PPQ74323.1"/>
    <property type="molecule type" value="Genomic_DNA"/>
</dbReference>
<accession>A0A409W7I4</accession>
<evidence type="ECO:0000256" key="6">
    <source>
        <dbReference type="SAM" id="MobiDB-lite"/>
    </source>
</evidence>
<dbReference type="InterPro" id="IPR009072">
    <property type="entry name" value="Histone-fold"/>
</dbReference>
<feature type="compositionally biased region" description="Basic and acidic residues" evidence="6">
    <location>
        <begin position="1144"/>
        <end position="1154"/>
    </location>
</feature>
<dbReference type="CDD" id="cd00076">
    <property type="entry name" value="HFD_SF"/>
    <property type="match status" value="1"/>
</dbReference>
<dbReference type="InterPro" id="IPR006565">
    <property type="entry name" value="BTP"/>
</dbReference>
<feature type="compositionally biased region" description="Polar residues" evidence="6">
    <location>
        <begin position="1202"/>
        <end position="1213"/>
    </location>
</feature>
<feature type="compositionally biased region" description="Pro residues" evidence="6">
    <location>
        <begin position="1215"/>
        <end position="1226"/>
    </location>
</feature>
<dbReference type="InterPro" id="IPR027417">
    <property type="entry name" value="P-loop_NTPase"/>
</dbReference>
<dbReference type="InterPro" id="IPR056884">
    <property type="entry name" value="NPHP3-like_N"/>
</dbReference>
<dbReference type="PANTHER" id="PTHR10039:SF17">
    <property type="entry name" value="FUNGAL STAND N-TERMINAL GOODBYE DOMAIN-CONTAINING PROTEIN-RELATED"/>
    <property type="match status" value="1"/>
</dbReference>
<keyword evidence="3" id="KW-0805">Transcription regulation</keyword>
<keyword evidence="9" id="KW-1185">Reference proteome</keyword>
<comment type="caution">
    <text evidence="8">The sequence shown here is derived from an EMBL/GenBank/DDBJ whole genome shotgun (WGS) entry which is preliminary data.</text>
</comment>
<feature type="region of interest" description="Disordered" evidence="6">
    <location>
        <begin position="1450"/>
        <end position="1496"/>
    </location>
</feature>
<keyword evidence="4" id="KW-0804">Transcription</keyword>
<comment type="subcellular location">
    <subcellularLocation>
        <location evidence="1">Nucleus</location>
    </subcellularLocation>
</comment>
<reference evidence="8 9" key="1">
    <citation type="journal article" date="2018" name="Evol. Lett.">
        <title>Horizontal gene cluster transfer increased hallucinogenic mushroom diversity.</title>
        <authorList>
            <person name="Reynolds H.T."/>
            <person name="Vijayakumar V."/>
            <person name="Gluck-Thaler E."/>
            <person name="Korotkin H.B."/>
            <person name="Matheny P.B."/>
            <person name="Slot J.C."/>
        </authorList>
    </citation>
    <scope>NUCLEOTIDE SEQUENCE [LARGE SCALE GENOMIC DNA]</scope>
    <source>
        <strain evidence="8 9">SRW20</strain>
    </source>
</reference>
<dbReference type="InParanoid" id="A0A409W7I4"/>
<evidence type="ECO:0000256" key="4">
    <source>
        <dbReference type="ARBA" id="ARBA00023163"/>
    </source>
</evidence>
<feature type="compositionally biased region" description="Acidic residues" evidence="6">
    <location>
        <begin position="1109"/>
        <end position="1126"/>
    </location>
</feature>
<dbReference type="Gene3D" id="3.40.50.300">
    <property type="entry name" value="P-loop containing nucleotide triphosphate hydrolases"/>
    <property type="match status" value="1"/>
</dbReference>
<dbReference type="SUPFAM" id="SSF52540">
    <property type="entry name" value="P-loop containing nucleoside triphosphate hydrolases"/>
    <property type="match status" value="1"/>
</dbReference>
<evidence type="ECO:0000313" key="9">
    <source>
        <dbReference type="Proteomes" id="UP000284706"/>
    </source>
</evidence>
<feature type="compositionally biased region" description="Pro residues" evidence="6">
    <location>
        <begin position="1273"/>
        <end position="1282"/>
    </location>
</feature>
<feature type="region of interest" description="Disordered" evidence="6">
    <location>
        <begin position="1263"/>
        <end position="1286"/>
    </location>
</feature>
<feature type="compositionally biased region" description="Low complexity" evidence="6">
    <location>
        <begin position="1162"/>
        <end position="1177"/>
    </location>
</feature>
<evidence type="ECO:0000259" key="7">
    <source>
        <dbReference type="SMART" id="SM00576"/>
    </source>
</evidence>
<dbReference type="STRING" id="231916.A0A409W7I4"/>
<keyword evidence="5" id="KW-0539">Nucleus</keyword>
<dbReference type="Pfam" id="PF24883">
    <property type="entry name" value="NPHP3_N"/>
    <property type="match status" value="1"/>
</dbReference>
<dbReference type="Pfam" id="PF07524">
    <property type="entry name" value="Bromo_TP"/>
    <property type="match status" value="1"/>
</dbReference>
<dbReference type="GO" id="GO:0005634">
    <property type="term" value="C:nucleus"/>
    <property type="evidence" value="ECO:0007669"/>
    <property type="project" value="UniProtKB-SubCell"/>
</dbReference>
<evidence type="ECO:0000256" key="5">
    <source>
        <dbReference type="ARBA" id="ARBA00023242"/>
    </source>
</evidence>
<feature type="region of interest" description="Disordered" evidence="6">
    <location>
        <begin position="1517"/>
        <end position="1556"/>
    </location>
</feature>
<keyword evidence="2" id="KW-0677">Repeat</keyword>
<sequence length="1556" mass="173516">MQAISLWDDWNLDQTFFTEFEKWQREHPTKRLDQILNNIQSTLERNDVKDLVELLPGGPIPVPLKGLVLALANLVKLGIKISAMKRRTISFTKAILEWTSGVSDAFRRGSGSGRFTVQTWENLADARNLVVEICRWAQSRLADKFWARITHGINIERDMEDFKTRLEETRLLFKDLSLIGLAQGQDATLTSMGTLSDRQDEILDQLATLTGRVRETLVREQLETVSQLLEKHAAAKSTYTEQSRGTCDQDTRVSILQQIRDWVEGEERKRPDDHEEWINFSASGVLWLSGDAGIGKSAIAATICREYTNKGMLGAQFFASINFPDTKYPLSIFPTLALQLARFSPDFATCIYRLAAQDLAGDMIDTKLKSRLQHLFIDPLVSAFPEPSGPPILIVIDGLDECRFETQPELAEALAKLISTPLPTRVRILLLSRRSRGFNQHLSGASRISLTSSDLALHEDVALYLRTHIQDIVEDNKDEAAGGVEWSQWSQTVEHLVGQVANHAAGMYIWVVTAVKFIKREVNIPGIGAGRLPDLLQFLCQTPLGDIHALYSHVLSRIYYHGRGDVDQYYLHHEQVGMQDLHEGGLKIFRDLMGFIVAMQREQEQIKGFTGWRRGWRERFNDYFFLTKLDTLLKIRHPDNPLNLGAFLDSLSTLLNWKRGIQYPEMHRSVIDFLLSPSPFSIDLDQARQELSYLCLSLFQKTGDLAALSLSIFLNVQSRYPPFDEDLTSQRQDSEDVIGALRLGFSVSSTAEYRWHHLDDNTLPALKIQFTSKNKLKVSQHRDHYIDHFNRLHHFAFLHCPTHYEKPKALTDIIAKLLATNVTNAEYDDVVLDVDEEAEVRSDAGYMLRISNTALMELGSHFYIYVFLHRDGGDMAVSASSDLSSNVVSKYLCSGVGIVEQWTRDHRWCWGHRERLSAFEAGWKGTIKVLQSDRKLEEYRLNQAFPSEQLRAKDYDLYIADRRKGYLVLALLTMDAGAHKLLESAVQRTLHAHAFSRSSSQASAVLTDLLSRYLSLLASTCAKYAQHAGRRGLTIRDAAGAFEDLGVSVDELSEYCATEGRELNRYALYSARRVEDLLEFRSQLADGLRQDRDDAIPLVYERVPSPLLEEMDSDDEEEEEDADGMDVDTHDSTLPDGVGMDVDGPSHRPDDILRKRPPSRPTSPTLPLSPISNPSSPLRRKSRNSNWDPPEHIPDHLPPFPSTSHEQPSTQPEQAPAPHPMLPPTQLPEVKIEKPAVQIPQSLTTTAAASDYLVQVPYSQSSLSTTPEWHLPSGPPPSPPPTVARQNRLPIPQIEPSLLAAYHHILTHPPPPELPPLTPARHKVAMALLQQSLTNSRWTPSDSLFGTIGPCPPRVATIGPSYPIAVGDTPGEGPEKETKLPPTISRPVSAIERLAPLVSQQTSQIPELARQVLPPTILSRTSRLSHPPVLHRGTKPLTYGPGIPAPWNANAITTGPDGAPVATPVVSKPKDKEKDKDKDGAPTTNSKEGPAKPVLPDAKLYATWDYESKDFRVPLVSGGHGGTRGRARMGSAVGLGGGSGSGLISLPGSLSRKGTK</sequence>
<organism evidence="8 9">
    <name type="scientific">Gymnopilus dilepis</name>
    <dbReference type="NCBI Taxonomy" id="231916"/>
    <lineage>
        <taxon>Eukaryota</taxon>
        <taxon>Fungi</taxon>
        <taxon>Dikarya</taxon>
        <taxon>Basidiomycota</taxon>
        <taxon>Agaricomycotina</taxon>
        <taxon>Agaricomycetes</taxon>
        <taxon>Agaricomycetidae</taxon>
        <taxon>Agaricales</taxon>
        <taxon>Agaricineae</taxon>
        <taxon>Hymenogastraceae</taxon>
        <taxon>Gymnopilus</taxon>
    </lineage>
</organism>